<evidence type="ECO:0000256" key="1">
    <source>
        <dbReference type="SAM" id="Phobius"/>
    </source>
</evidence>
<evidence type="ECO:0000313" key="3">
    <source>
        <dbReference type="Proteomes" id="UP000717696"/>
    </source>
</evidence>
<name>A0A9P9D5B9_9HYPO</name>
<reference evidence="2" key="1">
    <citation type="journal article" date="2021" name="Nat. Commun.">
        <title>Genetic determinants of endophytism in the Arabidopsis root mycobiome.</title>
        <authorList>
            <person name="Mesny F."/>
            <person name="Miyauchi S."/>
            <person name="Thiergart T."/>
            <person name="Pickel B."/>
            <person name="Atanasova L."/>
            <person name="Karlsson M."/>
            <person name="Huettel B."/>
            <person name="Barry K.W."/>
            <person name="Haridas S."/>
            <person name="Chen C."/>
            <person name="Bauer D."/>
            <person name="Andreopoulos W."/>
            <person name="Pangilinan J."/>
            <person name="LaButti K."/>
            <person name="Riley R."/>
            <person name="Lipzen A."/>
            <person name="Clum A."/>
            <person name="Drula E."/>
            <person name="Henrissat B."/>
            <person name="Kohler A."/>
            <person name="Grigoriev I.V."/>
            <person name="Martin F.M."/>
            <person name="Hacquard S."/>
        </authorList>
    </citation>
    <scope>NUCLEOTIDE SEQUENCE</scope>
    <source>
        <strain evidence="2">MPI-CAGE-AT-0021</strain>
    </source>
</reference>
<sequence length="136" mass="15084">MKPKKLSFYVIIVIFGVCFGLHEPARGPGAARLNLNKIARANTSEYSTDFALSALSSYILTSFNNALLLLQLCHGRHEETRDPLTLAAAFNSLNSHNSTKMPYATYLPLYETNTPALSPVILHYPTSRVLSDVSRR</sequence>
<dbReference type="AlphaFoldDB" id="A0A9P9D5B9"/>
<gene>
    <name evidence="2" type="ORF">B0J13DRAFT_681843</name>
</gene>
<organism evidence="2 3">
    <name type="scientific">Dactylonectria estremocensis</name>
    <dbReference type="NCBI Taxonomy" id="1079267"/>
    <lineage>
        <taxon>Eukaryota</taxon>
        <taxon>Fungi</taxon>
        <taxon>Dikarya</taxon>
        <taxon>Ascomycota</taxon>
        <taxon>Pezizomycotina</taxon>
        <taxon>Sordariomycetes</taxon>
        <taxon>Hypocreomycetidae</taxon>
        <taxon>Hypocreales</taxon>
        <taxon>Nectriaceae</taxon>
        <taxon>Dactylonectria</taxon>
    </lineage>
</organism>
<keyword evidence="1" id="KW-1133">Transmembrane helix</keyword>
<proteinExistence type="predicted"/>
<accession>A0A9P9D5B9</accession>
<dbReference type="Proteomes" id="UP000717696">
    <property type="component" value="Unassembled WGS sequence"/>
</dbReference>
<evidence type="ECO:0000313" key="2">
    <source>
        <dbReference type="EMBL" id="KAH7112971.1"/>
    </source>
</evidence>
<feature type="transmembrane region" description="Helical" evidence="1">
    <location>
        <begin position="6"/>
        <end position="22"/>
    </location>
</feature>
<keyword evidence="1" id="KW-0812">Transmembrane</keyword>
<protein>
    <submittedName>
        <fullName evidence="2">Uncharacterized protein</fullName>
    </submittedName>
</protein>
<comment type="caution">
    <text evidence="2">The sequence shown here is derived from an EMBL/GenBank/DDBJ whole genome shotgun (WGS) entry which is preliminary data.</text>
</comment>
<keyword evidence="1" id="KW-0472">Membrane</keyword>
<keyword evidence="3" id="KW-1185">Reference proteome</keyword>
<dbReference type="EMBL" id="JAGMUU010000048">
    <property type="protein sequence ID" value="KAH7112971.1"/>
    <property type="molecule type" value="Genomic_DNA"/>
</dbReference>